<protein>
    <submittedName>
        <fullName evidence="1">Uncharacterized protein</fullName>
    </submittedName>
</protein>
<sequence>MGLKSGLFNDDVDLTAVGAVNAALGAGVRGGFSVPAVADLMCPNESGMRIVGLMGADETEVDDWGYLTIAGNPRIHSFISAEFTATEVLGNWTSMFHGGGIPIAPYTILNCAGNSCGAGAEQHAVSVIVDSPGVETFVFQDPSYFDEIMSVEMTTAAAVADTQSGHNDICGRLVAYTSAQVAIPADPAVEVGILSIHPHPGAGYSGVGINDPIGNANLDFPGSATKLSHYDLVEIFGGCPTRPANTPLMMYGIGSGAAASLAHMVLGVKW</sequence>
<gene>
    <name evidence="1" type="ORF">S01H4_43806</name>
</gene>
<accession>X1D9U2</accession>
<reference evidence="1" key="1">
    <citation type="journal article" date="2014" name="Front. Microbiol.">
        <title>High frequency of phylogenetically diverse reductive dehalogenase-homologous genes in deep subseafloor sedimentary metagenomes.</title>
        <authorList>
            <person name="Kawai M."/>
            <person name="Futagami T."/>
            <person name="Toyoda A."/>
            <person name="Takaki Y."/>
            <person name="Nishi S."/>
            <person name="Hori S."/>
            <person name="Arai W."/>
            <person name="Tsubouchi T."/>
            <person name="Morono Y."/>
            <person name="Uchiyama I."/>
            <person name="Ito T."/>
            <person name="Fujiyama A."/>
            <person name="Inagaki F."/>
            <person name="Takami H."/>
        </authorList>
    </citation>
    <scope>NUCLEOTIDE SEQUENCE</scope>
    <source>
        <strain evidence="1">Expedition CK06-06</strain>
    </source>
</reference>
<evidence type="ECO:0000313" key="1">
    <source>
        <dbReference type="EMBL" id="GAH01849.1"/>
    </source>
</evidence>
<organism evidence="1">
    <name type="scientific">marine sediment metagenome</name>
    <dbReference type="NCBI Taxonomy" id="412755"/>
    <lineage>
        <taxon>unclassified sequences</taxon>
        <taxon>metagenomes</taxon>
        <taxon>ecological metagenomes</taxon>
    </lineage>
</organism>
<dbReference type="EMBL" id="BART01024206">
    <property type="protein sequence ID" value="GAH01849.1"/>
    <property type="molecule type" value="Genomic_DNA"/>
</dbReference>
<dbReference type="AlphaFoldDB" id="X1D9U2"/>
<proteinExistence type="predicted"/>
<name>X1D9U2_9ZZZZ</name>
<comment type="caution">
    <text evidence="1">The sequence shown here is derived from an EMBL/GenBank/DDBJ whole genome shotgun (WGS) entry which is preliminary data.</text>
</comment>